<proteinExistence type="predicted"/>
<keyword evidence="3" id="KW-1185">Reference proteome</keyword>
<reference evidence="2 3" key="1">
    <citation type="submission" date="2024-04" db="EMBL/GenBank/DDBJ databases">
        <authorList>
            <person name="Waldvogel A.-M."/>
            <person name="Schoenle A."/>
        </authorList>
    </citation>
    <scope>NUCLEOTIDE SEQUENCE [LARGE SCALE GENOMIC DNA]</scope>
</reference>
<evidence type="ECO:0000256" key="1">
    <source>
        <dbReference type="SAM" id="Phobius"/>
    </source>
</evidence>
<feature type="transmembrane region" description="Helical" evidence="1">
    <location>
        <begin position="57"/>
        <end position="78"/>
    </location>
</feature>
<name>A0AAV2JSH6_KNICA</name>
<organism evidence="2 3">
    <name type="scientific">Knipowitschia caucasica</name>
    <name type="common">Caucasian dwarf goby</name>
    <name type="synonym">Pomatoschistus caucasicus</name>
    <dbReference type="NCBI Taxonomy" id="637954"/>
    <lineage>
        <taxon>Eukaryota</taxon>
        <taxon>Metazoa</taxon>
        <taxon>Chordata</taxon>
        <taxon>Craniata</taxon>
        <taxon>Vertebrata</taxon>
        <taxon>Euteleostomi</taxon>
        <taxon>Actinopterygii</taxon>
        <taxon>Neopterygii</taxon>
        <taxon>Teleostei</taxon>
        <taxon>Neoteleostei</taxon>
        <taxon>Acanthomorphata</taxon>
        <taxon>Gobiaria</taxon>
        <taxon>Gobiiformes</taxon>
        <taxon>Gobioidei</taxon>
        <taxon>Gobiidae</taxon>
        <taxon>Gobiinae</taxon>
        <taxon>Knipowitschia</taxon>
    </lineage>
</organism>
<evidence type="ECO:0008006" key="4">
    <source>
        <dbReference type="Google" id="ProtNLM"/>
    </source>
</evidence>
<sequence length="132" mass="14142">MCGVGGVVVCYFVGFFAGWWVVVVGFLLIVGWECVVVLGVCHVFVFGWLFGVCGCGVLWVCGFGVLVGFVAVCFALVLGCLSHALIVVWLLFFVFVVWCVLGGLWVVVSAELTRLQVFPPATVQLDALGSLC</sequence>
<dbReference type="AlphaFoldDB" id="A0AAV2JSH6"/>
<feature type="transmembrane region" description="Helical" evidence="1">
    <location>
        <begin position="85"/>
        <end position="108"/>
    </location>
</feature>
<keyword evidence="1" id="KW-0812">Transmembrane</keyword>
<dbReference type="Proteomes" id="UP001497482">
    <property type="component" value="Chromosome 14"/>
</dbReference>
<evidence type="ECO:0000313" key="2">
    <source>
        <dbReference type="EMBL" id="CAL1579266.1"/>
    </source>
</evidence>
<dbReference type="EMBL" id="OZ035836">
    <property type="protein sequence ID" value="CAL1579266.1"/>
    <property type="molecule type" value="Genomic_DNA"/>
</dbReference>
<accession>A0AAV2JSH6</accession>
<keyword evidence="1" id="KW-0472">Membrane</keyword>
<protein>
    <recommendedName>
        <fullName evidence="4">NADH dehydrogenase subunit 6</fullName>
    </recommendedName>
</protein>
<gene>
    <name evidence="2" type="ORF">KC01_LOCUS10341</name>
</gene>
<evidence type="ECO:0000313" key="3">
    <source>
        <dbReference type="Proteomes" id="UP001497482"/>
    </source>
</evidence>
<keyword evidence="1" id="KW-1133">Transmembrane helix</keyword>
<feature type="transmembrane region" description="Helical" evidence="1">
    <location>
        <begin position="6"/>
        <end position="29"/>
    </location>
</feature>